<reference evidence="1" key="1">
    <citation type="submission" date="2014-09" db="EMBL/GenBank/DDBJ databases">
        <authorList>
            <person name="Magalhaes I.L.F."/>
            <person name="Oliveira U."/>
            <person name="Santos F.R."/>
            <person name="Vidigal T.H.D.A."/>
            <person name="Brescovit A.D."/>
            <person name="Santos A.J."/>
        </authorList>
    </citation>
    <scope>NUCLEOTIDE SEQUENCE</scope>
    <source>
        <tissue evidence="1">Shoot tissue taken approximately 20 cm above the soil surface</tissue>
    </source>
</reference>
<accession>A0A0A9BBR4</accession>
<proteinExistence type="predicted"/>
<protein>
    <submittedName>
        <fullName evidence="1">Uncharacterized protein</fullName>
    </submittedName>
</protein>
<name>A0A0A9BBR4_ARUDO</name>
<organism evidence="1">
    <name type="scientific">Arundo donax</name>
    <name type="common">Giant reed</name>
    <name type="synonym">Donax arundinaceus</name>
    <dbReference type="NCBI Taxonomy" id="35708"/>
    <lineage>
        <taxon>Eukaryota</taxon>
        <taxon>Viridiplantae</taxon>
        <taxon>Streptophyta</taxon>
        <taxon>Embryophyta</taxon>
        <taxon>Tracheophyta</taxon>
        <taxon>Spermatophyta</taxon>
        <taxon>Magnoliopsida</taxon>
        <taxon>Liliopsida</taxon>
        <taxon>Poales</taxon>
        <taxon>Poaceae</taxon>
        <taxon>PACMAD clade</taxon>
        <taxon>Arundinoideae</taxon>
        <taxon>Arundineae</taxon>
        <taxon>Arundo</taxon>
    </lineage>
</organism>
<reference evidence="1" key="2">
    <citation type="journal article" date="2015" name="Data Brief">
        <title>Shoot transcriptome of the giant reed, Arundo donax.</title>
        <authorList>
            <person name="Barrero R.A."/>
            <person name="Guerrero F.D."/>
            <person name="Moolhuijzen P."/>
            <person name="Goolsby J.A."/>
            <person name="Tidwell J."/>
            <person name="Bellgard S.E."/>
            <person name="Bellgard M.I."/>
        </authorList>
    </citation>
    <scope>NUCLEOTIDE SEQUENCE</scope>
    <source>
        <tissue evidence="1">Shoot tissue taken approximately 20 cm above the soil surface</tissue>
    </source>
</reference>
<dbReference type="EMBL" id="GBRH01236466">
    <property type="protein sequence ID" value="JAD61429.1"/>
    <property type="molecule type" value="Transcribed_RNA"/>
</dbReference>
<sequence length="11" mass="1350">MGTQRLRNMSR</sequence>
<evidence type="ECO:0000313" key="1">
    <source>
        <dbReference type="EMBL" id="JAD61429.1"/>
    </source>
</evidence>